<dbReference type="AlphaFoldDB" id="A0A5M8FH72"/>
<dbReference type="OrthoDB" id="9798107at2"/>
<feature type="binding site" evidence="1">
    <location>
        <position position="112"/>
    </location>
    <ligand>
        <name>Mg(2+)</name>
        <dbReference type="ChEBI" id="CHEBI:18420"/>
        <label>1</label>
    </ligand>
</feature>
<comment type="cofactor">
    <cofactor evidence="1">
        <name>Mg(2+)</name>
        <dbReference type="ChEBI" id="CHEBI:18420"/>
    </cofactor>
    <text evidence="1">Binds 2 magnesium ions per subunit.</text>
</comment>
<evidence type="ECO:0000256" key="1">
    <source>
        <dbReference type="PIRSR" id="PIRSR605502-1"/>
    </source>
</evidence>
<dbReference type="Proteomes" id="UP000322981">
    <property type="component" value="Unassembled WGS sequence"/>
</dbReference>
<name>A0A5M8FH72_9GAMM</name>
<dbReference type="InterPro" id="IPR005502">
    <property type="entry name" value="Ribosyl_crysJ1"/>
</dbReference>
<feature type="binding site" evidence="1">
    <location>
        <position position="113"/>
    </location>
    <ligand>
        <name>Mg(2+)</name>
        <dbReference type="ChEBI" id="CHEBI:18420"/>
        <label>1</label>
    </ligand>
</feature>
<evidence type="ECO:0000313" key="3">
    <source>
        <dbReference type="Proteomes" id="UP000322981"/>
    </source>
</evidence>
<dbReference type="InterPro" id="IPR036705">
    <property type="entry name" value="Ribosyl_crysJ1_sf"/>
</dbReference>
<sequence>MWLVSRRWRARPAAVEGRHRGYPHPPEGIKGAQARALAIFLARSGVPALAITETIVSRFGYDFGRTVDDIRANNPHSDACQETVPEAMTCALTADSFEDAMRNAVSIGGDSDTIAAIAGSLAEPLFGLLDEIKNESVARLPEDIVRIIQQYYADSRVLGSY</sequence>
<keyword evidence="1" id="KW-0460">Magnesium</keyword>
<dbReference type="EMBL" id="VWXX01000022">
    <property type="protein sequence ID" value="KAA6184228.1"/>
    <property type="molecule type" value="Genomic_DNA"/>
</dbReference>
<dbReference type="GO" id="GO:0046872">
    <property type="term" value="F:metal ion binding"/>
    <property type="evidence" value="ECO:0007669"/>
    <property type="project" value="UniProtKB-KW"/>
</dbReference>
<dbReference type="SUPFAM" id="SSF101478">
    <property type="entry name" value="ADP-ribosylglycohydrolase"/>
    <property type="match status" value="1"/>
</dbReference>
<dbReference type="Gene3D" id="1.10.4080.10">
    <property type="entry name" value="ADP-ribosylation/Crystallin J1"/>
    <property type="match status" value="1"/>
</dbReference>
<evidence type="ECO:0008006" key="4">
    <source>
        <dbReference type="Google" id="ProtNLM"/>
    </source>
</evidence>
<dbReference type="Pfam" id="PF03747">
    <property type="entry name" value="ADP_ribosyl_GH"/>
    <property type="match status" value="1"/>
</dbReference>
<keyword evidence="1" id="KW-0479">Metal-binding</keyword>
<accession>A0A5M8FH72</accession>
<protein>
    <recommendedName>
        <fullName evidence="4">ADP-ribosylglycohydrolase family protein</fullName>
    </recommendedName>
</protein>
<reference evidence="2 3" key="1">
    <citation type="submission" date="2019-09" db="EMBL/GenBank/DDBJ databases">
        <title>Whole-genome sequence of the purple sulfur bacterium Thiohalocapsa marina DSM 19078.</title>
        <authorList>
            <person name="Kyndt J.A."/>
            <person name="Meyer T.E."/>
        </authorList>
    </citation>
    <scope>NUCLEOTIDE SEQUENCE [LARGE SCALE GENOMIC DNA]</scope>
    <source>
        <strain evidence="2 3">DSM 19078</strain>
    </source>
</reference>
<keyword evidence="3" id="KW-1185">Reference proteome</keyword>
<proteinExistence type="predicted"/>
<evidence type="ECO:0000313" key="2">
    <source>
        <dbReference type="EMBL" id="KAA6184228.1"/>
    </source>
</evidence>
<feature type="binding site" evidence="1">
    <location>
        <position position="110"/>
    </location>
    <ligand>
        <name>Mg(2+)</name>
        <dbReference type="ChEBI" id="CHEBI:18420"/>
        <label>1</label>
    </ligand>
</feature>
<gene>
    <name evidence="2" type="ORF">F2Q65_13000</name>
</gene>
<comment type="caution">
    <text evidence="2">The sequence shown here is derived from an EMBL/GenBank/DDBJ whole genome shotgun (WGS) entry which is preliminary data.</text>
</comment>
<organism evidence="2 3">
    <name type="scientific">Thiohalocapsa marina</name>
    <dbReference type="NCBI Taxonomy" id="424902"/>
    <lineage>
        <taxon>Bacteria</taxon>
        <taxon>Pseudomonadati</taxon>
        <taxon>Pseudomonadota</taxon>
        <taxon>Gammaproteobacteria</taxon>
        <taxon>Chromatiales</taxon>
        <taxon>Chromatiaceae</taxon>
        <taxon>Thiohalocapsa</taxon>
    </lineage>
</organism>